<protein>
    <recommendedName>
        <fullName evidence="11">3-dehydrosphinganine reductase</fullName>
        <ecNumber evidence="11">1.1.1.102</ecNumber>
    </recommendedName>
</protein>
<dbReference type="InterPro" id="IPR045022">
    <property type="entry name" value="KDSR-like"/>
</dbReference>
<evidence type="ECO:0000256" key="14">
    <source>
        <dbReference type="RuleBase" id="RU000363"/>
    </source>
</evidence>
<keyword evidence="6" id="KW-0256">Endoplasmic reticulum</keyword>
<evidence type="ECO:0000256" key="4">
    <source>
        <dbReference type="ARBA" id="ARBA00006484"/>
    </source>
</evidence>
<dbReference type="PRINTS" id="PR00081">
    <property type="entry name" value="GDHRDH"/>
</dbReference>
<proteinExistence type="inferred from homology"/>
<comment type="subcellular location">
    <subcellularLocation>
        <location evidence="1">Endoplasmic reticulum</location>
    </subcellularLocation>
</comment>
<evidence type="ECO:0000256" key="5">
    <source>
        <dbReference type="ARBA" id="ARBA00022741"/>
    </source>
</evidence>
<comment type="pathway">
    <text evidence="3">Sphingolipid metabolism.</text>
</comment>
<keyword evidence="8" id="KW-0746">Sphingolipid metabolism</keyword>
<organism evidence="16 17">
    <name type="scientific">Bombyx mandarina</name>
    <name type="common">Wild silk moth</name>
    <name type="synonym">Wild silkworm</name>
    <dbReference type="NCBI Taxonomy" id="7092"/>
    <lineage>
        <taxon>Eukaryota</taxon>
        <taxon>Metazoa</taxon>
        <taxon>Ecdysozoa</taxon>
        <taxon>Arthropoda</taxon>
        <taxon>Hexapoda</taxon>
        <taxon>Insecta</taxon>
        <taxon>Pterygota</taxon>
        <taxon>Neoptera</taxon>
        <taxon>Endopterygota</taxon>
        <taxon>Lepidoptera</taxon>
        <taxon>Glossata</taxon>
        <taxon>Ditrysia</taxon>
        <taxon>Bombycoidea</taxon>
        <taxon>Bombycidae</taxon>
        <taxon>Bombycinae</taxon>
        <taxon>Bombyx</taxon>
    </lineage>
</organism>
<name>A0A6J2JW76_BOMMA</name>
<comment type="catalytic activity">
    <reaction evidence="13">
        <text>sphinganine + NADP(+) = 3-oxosphinganine + NADPH + H(+)</text>
        <dbReference type="Rhea" id="RHEA:22640"/>
        <dbReference type="ChEBI" id="CHEBI:15378"/>
        <dbReference type="ChEBI" id="CHEBI:57783"/>
        <dbReference type="ChEBI" id="CHEBI:57817"/>
        <dbReference type="ChEBI" id="CHEBI:58299"/>
        <dbReference type="ChEBI" id="CHEBI:58349"/>
        <dbReference type="EC" id="1.1.1.102"/>
    </reaction>
    <physiologicalReaction direction="right-to-left" evidence="13">
        <dbReference type="Rhea" id="RHEA:22642"/>
    </physiologicalReaction>
</comment>
<dbReference type="InterPro" id="IPR036291">
    <property type="entry name" value="NAD(P)-bd_dom_sf"/>
</dbReference>
<dbReference type="PROSITE" id="PS00061">
    <property type="entry name" value="ADH_SHORT"/>
    <property type="match status" value="1"/>
</dbReference>
<keyword evidence="9" id="KW-0560">Oxidoreductase</keyword>
<comment type="function">
    <text evidence="12">Catalyzes the reduction of 3'-oxosphinganine (3-ketodihydrosphingosine/KDS) to sphinganine (dihydrosphingosine/DHS), the second step of de novo sphingolipid biosynthesis.</text>
</comment>
<dbReference type="AlphaFoldDB" id="A0A6J2JW76"/>
<evidence type="ECO:0000256" key="15">
    <source>
        <dbReference type="SAM" id="Phobius"/>
    </source>
</evidence>
<dbReference type="EC" id="1.1.1.102" evidence="11"/>
<dbReference type="Pfam" id="PF00106">
    <property type="entry name" value="adh_short"/>
    <property type="match status" value="1"/>
</dbReference>
<accession>A0A6J2JW76</accession>
<dbReference type="GeneID" id="114245616"/>
<dbReference type="FunFam" id="3.40.50.720:FF:000165">
    <property type="entry name" value="3-ketodihydrosphingosine reductase"/>
    <property type="match status" value="1"/>
</dbReference>
<dbReference type="PANTHER" id="PTHR43550">
    <property type="entry name" value="3-KETODIHYDROSPHINGOSINE REDUCTASE"/>
    <property type="match status" value="1"/>
</dbReference>
<keyword evidence="7" id="KW-0521">NADP</keyword>
<dbReference type="SUPFAM" id="SSF51735">
    <property type="entry name" value="NAD(P)-binding Rossmann-fold domains"/>
    <property type="match status" value="1"/>
</dbReference>
<comment type="pathway">
    <text evidence="2">Lipid metabolism; sphingolipid metabolism.</text>
</comment>
<evidence type="ECO:0000256" key="2">
    <source>
        <dbReference type="ARBA" id="ARBA00004760"/>
    </source>
</evidence>
<evidence type="ECO:0000256" key="6">
    <source>
        <dbReference type="ARBA" id="ARBA00022824"/>
    </source>
</evidence>
<evidence type="ECO:0000313" key="17">
    <source>
        <dbReference type="RefSeq" id="XP_028033653.1"/>
    </source>
</evidence>
<feature type="transmembrane region" description="Helical" evidence="15">
    <location>
        <begin position="171"/>
        <end position="190"/>
    </location>
</feature>
<dbReference type="OrthoDB" id="37659at2759"/>
<dbReference type="GO" id="GO:0005789">
    <property type="term" value="C:endoplasmic reticulum membrane"/>
    <property type="evidence" value="ECO:0007669"/>
    <property type="project" value="TreeGrafter"/>
</dbReference>
<evidence type="ECO:0000256" key="10">
    <source>
        <dbReference type="ARBA" id="ARBA00023098"/>
    </source>
</evidence>
<evidence type="ECO:0000256" key="7">
    <source>
        <dbReference type="ARBA" id="ARBA00022857"/>
    </source>
</evidence>
<keyword evidence="15" id="KW-1133">Transmembrane helix</keyword>
<keyword evidence="16" id="KW-1185">Reference proteome</keyword>
<dbReference type="InterPro" id="IPR002347">
    <property type="entry name" value="SDR_fam"/>
</dbReference>
<evidence type="ECO:0000256" key="3">
    <source>
        <dbReference type="ARBA" id="ARBA00004991"/>
    </source>
</evidence>
<dbReference type="KEGG" id="bman:114245616"/>
<dbReference type="PRINTS" id="PR00080">
    <property type="entry name" value="SDRFAMILY"/>
</dbReference>
<dbReference type="GO" id="GO:0006666">
    <property type="term" value="P:3-keto-sphinganine metabolic process"/>
    <property type="evidence" value="ECO:0007669"/>
    <property type="project" value="InterPro"/>
</dbReference>
<dbReference type="CDD" id="cd08939">
    <property type="entry name" value="KDSR-like_SDR_c"/>
    <property type="match status" value="1"/>
</dbReference>
<dbReference type="Gene3D" id="3.40.50.720">
    <property type="entry name" value="NAD(P)-binding Rossmann-like Domain"/>
    <property type="match status" value="1"/>
</dbReference>
<comment type="similarity">
    <text evidence="4 14">Belongs to the short-chain dehydrogenases/reductases (SDR) family.</text>
</comment>
<evidence type="ECO:0000256" key="11">
    <source>
        <dbReference type="ARBA" id="ARBA00026112"/>
    </source>
</evidence>
<feature type="transmembrane region" description="Helical" evidence="15">
    <location>
        <begin position="6"/>
        <end position="24"/>
    </location>
</feature>
<evidence type="ECO:0000256" key="1">
    <source>
        <dbReference type="ARBA" id="ARBA00004240"/>
    </source>
</evidence>
<keyword evidence="10" id="KW-0443">Lipid metabolism</keyword>
<feature type="transmembrane region" description="Helical" evidence="15">
    <location>
        <begin position="292"/>
        <end position="313"/>
    </location>
</feature>
<dbReference type="GO" id="GO:0000166">
    <property type="term" value="F:nucleotide binding"/>
    <property type="evidence" value="ECO:0007669"/>
    <property type="project" value="UniProtKB-KW"/>
</dbReference>
<evidence type="ECO:0000256" key="12">
    <source>
        <dbReference type="ARBA" id="ARBA00044737"/>
    </source>
</evidence>
<dbReference type="Proteomes" id="UP000504629">
    <property type="component" value="Unplaced"/>
</dbReference>
<keyword evidence="15" id="KW-0472">Membrane</keyword>
<dbReference type="CTD" id="2531"/>
<dbReference type="PANTHER" id="PTHR43550:SF3">
    <property type="entry name" value="3-KETODIHYDROSPHINGOSINE REDUCTASE"/>
    <property type="match status" value="1"/>
</dbReference>
<keyword evidence="15" id="KW-0812">Transmembrane</keyword>
<sequence length="330" mass="35892">MLLTVGILITFLVLVLSLVLYLTIEKKVIYKDLLNKHVLITGGSSGIGKSAAIEAARRGAHVSIIGRDENKLKSAVEEITSQCLDKSVQSIQYAVLDVTSDYFVIEKAINSLEDNVGPIFMLVNCAGMCICGKFEQMKVDDIKQMIDLNYFGSAYMTKCVLPGMKKKKEGLIVFVCSEAALIGIYGYTAYSAGKWAVRGLAEALSMELIGTGVRVMISYPPDTDTPGFKNEDLTKPLETKLISGSAGLLSPDVVGKQMIDDALNGKMYSVYTTSGSMLTTLFGGSIDNVRQILLQVFSMGVLRAVMVGVLLSFHKIVRDNLKLQNNSKNK</sequence>
<evidence type="ECO:0000256" key="9">
    <source>
        <dbReference type="ARBA" id="ARBA00023002"/>
    </source>
</evidence>
<keyword evidence="5" id="KW-0547">Nucleotide-binding</keyword>
<evidence type="ECO:0000256" key="13">
    <source>
        <dbReference type="ARBA" id="ARBA00048930"/>
    </source>
</evidence>
<dbReference type="GO" id="GO:0047560">
    <property type="term" value="F:3-dehydrosphinganine reductase activity"/>
    <property type="evidence" value="ECO:0007669"/>
    <property type="project" value="UniProtKB-EC"/>
</dbReference>
<evidence type="ECO:0000256" key="8">
    <source>
        <dbReference type="ARBA" id="ARBA00022919"/>
    </source>
</evidence>
<dbReference type="RefSeq" id="XP_028033653.1">
    <property type="nucleotide sequence ID" value="XM_028177852.1"/>
</dbReference>
<gene>
    <name evidence="17" type="primary">LOC114245616</name>
</gene>
<dbReference type="InterPro" id="IPR020904">
    <property type="entry name" value="Sc_DH/Rdtase_CS"/>
</dbReference>
<dbReference type="GO" id="GO:0030148">
    <property type="term" value="P:sphingolipid biosynthetic process"/>
    <property type="evidence" value="ECO:0007669"/>
    <property type="project" value="InterPro"/>
</dbReference>
<evidence type="ECO:0000313" key="16">
    <source>
        <dbReference type="Proteomes" id="UP000504629"/>
    </source>
</evidence>
<reference evidence="17" key="1">
    <citation type="submission" date="2025-08" db="UniProtKB">
        <authorList>
            <consortium name="RefSeq"/>
        </authorList>
    </citation>
    <scope>IDENTIFICATION</scope>
    <source>
        <tissue evidence="17">Silk gland</tissue>
    </source>
</reference>